<dbReference type="PANTHER" id="PTHR38850">
    <property type="entry name" value="CERATO-PLATANIN"/>
    <property type="match status" value="1"/>
</dbReference>
<comment type="caution">
    <text evidence="2">The sequence shown here is derived from an EMBL/GenBank/DDBJ whole genome shotgun (WGS) entry which is preliminary data.</text>
</comment>
<dbReference type="VEuPathDB" id="FungiDB:SMAC_06037"/>
<sequence>MITESRSFAMRTTRVVTPSDLWASRLSSLALVVVLCCATATHAATTTVWATPHDSYSSSIGVLGCKVNTDRIAYWPGSVDCNNLCVSLKYGDRKVKLLRIDQSEGAHDVSYDAWNYLTTGHGANDRPAAGGPIEMQTEDLHASECKDLIKTKGHKLPLSAANSMNFLASCLDHKDGSWVAENHILYNILDPICIWGYDEPCELDWPNANQAQCKHTLGEPKRLRDHPVYDIKYPSGDKVDAASGEVMKAGGTPWGDVGGTGQENAAARGLFGTAGSATLLFVWIMTLMSYGALCWI</sequence>
<accession>A0A8S8ZEP2</accession>
<evidence type="ECO:0000313" key="2">
    <source>
        <dbReference type="EMBL" id="KAA8624167.1"/>
    </source>
</evidence>
<feature type="transmembrane region" description="Helical" evidence="1">
    <location>
        <begin position="270"/>
        <end position="293"/>
    </location>
</feature>
<evidence type="ECO:0008006" key="4">
    <source>
        <dbReference type="Google" id="ProtNLM"/>
    </source>
</evidence>
<keyword evidence="1" id="KW-1133">Transmembrane helix</keyword>
<protein>
    <recommendedName>
        <fullName evidence="4">Cerato-platanin</fullName>
    </recommendedName>
</protein>
<gene>
    <name evidence="2" type="ORF">SMACR_06037</name>
</gene>
<dbReference type="OMA" id="DQSQGAH"/>
<organism evidence="2 3">
    <name type="scientific">Sordaria macrospora</name>
    <dbReference type="NCBI Taxonomy" id="5147"/>
    <lineage>
        <taxon>Eukaryota</taxon>
        <taxon>Fungi</taxon>
        <taxon>Dikarya</taxon>
        <taxon>Ascomycota</taxon>
        <taxon>Pezizomycotina</taxon>
        <taxon>Sordariomycetes</taxon>
        <taxon>Sordariomycetidae</taxon>
        <taxon>Sordariales</taxon>
        <taxon>Sordariaceae</taxon>
        <taxon>Sordaria</taxon>
    </lineage>
</organism>
<evidence type="ECO:0000256" key="1">
    <source>
        <dbReference type="SAM" id="Phobius"/>
    </source>
</evidence>
<reference evidence="2 3" key="1">
    <citation type="submission" date="2017-07" db="EMBL/GenBank/DDBJ databases">
        <title>Genome sequence of the Sordaria macrospora wild type strain R19027.</title>
        <authorList>
            <person name="Nowrousian M."/>
            <person name="Teichert I."/>
            <person name="Kueck U."/>
        </authorList>
    </citation>
    <scope>NUCLEOTIDE SEQUENCE [LARGE SCALE GENOMIC DNA]</scope>
    <source>
        <strain evidence="2 3">R19027</strain>
        <tissue evidence="2">Mycelium</tissue>
    </source>
</reference>
<keyword evidence="1" id="KW-0472">Membrane</keyword>
<keyword evidence="1" id="KW-0812">Transmembrane</keyword>
<dbReference type="AlphaFoldDB" id="A0A8S8ZEP2"/>
<dbReference type="PANTHER" id="PTHR38850:SF2">
    <property type="entry name" value="CERATO-PLATANIN"/>
    <property type="match status" value="1"/>
</dbReference>
<dbReference type="Proteomes" id="UP000433876">
    <property type="component" value="Unassembled WGS sequence"/>
</dbReference>
<dbReference type="EMBL" id="NMPR01000252">
    <property type="protein sequence ID" value="KAA8624167.1"/>
    <property type="molecule type" value="Genomic_DNA"/>
</dbReference>
<proteinExistence type="predicted"/>
<evidence type="ECO:0000313" key="3">
    <source>
        <dbReference type="Proteomes" id="UP000433876"/>
    </source>
</evidence>
<name>A0A8S8ZEP2_SORMA</name>